<proteinExistence type="predicted"/>
<dbReference type="EMBL" id="CM009307">
    <property type="protein sequence ID" value="KAI9378718.1"/>
    <property type="molecule type" value="Genomic_DNA"/>
</dbReference>
<organism evidence="1 2">
    <name type="scientific">Populus trichocarpa</name>
    <name type="common">Western balsam poplar</name>
    <name type="synonym">Populus balsamifera subsp. trichocarpa</name>
    <dbReference type="NCBI Taxonomy" id="3694"/>
    <lineage>
        <taxon>Eukaryota</taxon>
        <taxon>Viridiplantae</taxon>
        <taxon>Streptophyta</taxon>
        <taxon>Embryophyta</taxon>
        <taxon>Tracheophyta</taxon>
        <taxon>Spermatophyta</taxon>
        <taxon>Magnoliopsida</taxon>
        <taxon>eudicotyledons</taxon>
        <taxon>Gunneridae</taxon>
        <taxon>Pentapetalae</taxon>
        <taxon>rosids</taxon>
        <taxon>fabids</taxon>
        <taxon>Malpighiales</taxon>
        <taxon>Salicaceae</taxon>
        <taxon>Saliceae</taxon>
        <taxon>Populus</taxon>
    </lineage>
</organism>
<protein>
    <submittedName>
        <fullName evidence="1">Uncharacterized protein</fullName>
    </submittedName>
</protein>
<accession>A0ACC0RN66</accession>
<keyword evidence="2" id="KW-1185">Reference proteome</keyword>
<reference evidence="1 2" key="1">
    <citation type="journal article" date="2006" name="Science">
        <title>The genome of black cottonwood, Populus trichocarpa (Torr. &amp; Gray).</title>
        <authorList>
            <person name="Tuskan G.A."/>
            <person name="Difazio S."/>
            <person name="Jansson S."/>
            <person name="Bohlmann J."/>
            <person name="Grigoriev I."/>
            <person name="Hellsten U."/>
            <person name="Putnam N."/>
            <person name="Ralph S."/>
            <person name="Rombauts S."/>
            <person name="Salamov A."/>
            <person name="Schein J."/>
            <person name="Sterck L."/>
            <person name="Aerts A."/>
            <person name="Bhalerao R.R."/>
            <person name="Bhalerao R.P."/>
            <person name="Blaudez D."/>
            <person name="Boerjan W."/>
            <person name="Brun A."/>
            <person name="Brunner A."/>
            <person name="Busov V."/>
            <person name="Campbell M."/>
            <person name="Carlson J."/>
            <person name="Chalot M."/>
            <person name="Chapman J."/>
            <person name="Chen G.L."/>
            <person name="Cooper D."/>
            <person name="Coutinho P.M."/>
            <person name="Couturier J."/>
            <person name="Covert S."/>
            <person name="Cronk Q."/>
            <person name="Cunningham R."/>
            <person name="Davis J."/>
            <person name="Degroeve S."/>
            <person name="Dejardin A."/>
            <person name="Depamphilis C."/>
            <person name="Detter J."/>
            <person name="Dirks B."/>
            <person name="Dubchak I."/>
            <person name="Duplessis S."/>
            <person name="Ehlting J."/>
            <person name="Ellis B."/>
            <person name="Gendler K."/>
            <person name="Goodstein D."/>
            <person name="Gribskov M."/>
            <person name="Grimwood J."/>
            <person name="Groover A."/>
            <person name="Gunter L."/>
            <person name="Hamberger B."/>
            <person name="Heinze B."/>
            <person name="Helariutta Y."/>
            <person name="Henrissat B."/>
            <person name="Holligan D."/>
            <person name="Holt R."/>
            <person name="Huang W."/>
            <person name="Islam-Faridi N."/>
            <person name="Jones S."/>
            <person name="Jones-Rhoades M."/>
            <person name="Jorgensen R."/>
            <person name="Joshi C."/>
            <person name="Kangasjarvi J."/>
            <person name="Karlsson J."/>
            <person name="Kelleher C."/>
            <person name="Kirkpatrick R."/>
            <person name="Kirst M."/>
            <person name="Kohler A."/>
            <person name="Kalluri U."/>
            <person name="Larimer F."/>
            <person name="Leebens-Mack J."/>
            <person name="Leple J.C."/>
            <person name="Locascio P."/>
            <person name="Lou Y."/>
            <person name="Lucas S."/>
            <person name="Martin F."/>
            <person name="Montanini B."/>
            <person name="Napoli C."/>
            <person name="Nelson D.R."/>
            <person name="Nelson C."/>
            <person name="Nieminen K."/>
            <person name="Nilsson O."/>
            <person name="Pereda V."/>
            <person name="Peter G."/>
            <person name="Philippe R."/>
            <person name="Pilate G."/>
            <person name="Poliakov A."/>
            <person name="Razumovskaya J."/>
            <person name="Richardson P."/>
            <person name="Rinaldi C."/>
            <person name="Ritland K."/>
            <person name="Rouze P."/>
            <person name="Ryaboy D."/>
            <person name="Schmutz J."/>
            <person name="Schrader J."/>
            <person name="Segerman B."/>
            <person name="Shin H."/>
            <person name="Siddiqui A."/>
            <person name="Sterky F."/>
            <person name="Terry A."/>
            <person name="Tsai C.J."/>
            <person name="Uberbacher E."/>
            <person name="Unneberg P."/>
            <person name="Vahala J."/>
            <person name="Wall K."/>
            <person name="Wessler S."/>
            <person name="Yang G."/>
            <person name="Yin T."/>
            <person name="Douglas C."/>
            <person name="Marra M."/>
            <person name="Sandberg G."/>
            <person name="Van de Peer Y."/>
            <person name="Rokhsar D."/>
        </authorList>
    </citation>
    <scope>NUCLEOTIDE SEQUENCE [LARGE SCALE GENOMIC DNA]</scope>
    <source>
        <strain evidence="2">cv. Nisqually</strain>
    </source>
</reference>
<gene>
    <name evidence="1" type="ORF">POPTR_018G140401v4</name>
</gene>
<dbReference type="Proteomes" id="UP000006729">
    <property type="component" value="Chromosome 18"/>
</dbReference>
<sequence>MGYSIPRNEKNGYFTRDSVAESLRLVMEKEEGKIYRDKVKEMKPLFADKDRQDKYVDKLVDHLRSHGRTKKIKN</sequence>
<evidence type="ECO:0000313" key="1">
    <source>
        <dbReference type="EMBL" id="KAI9378718.1"/>
    </source>
</evidence>
<evidence type="ECO:0000313" key="2">
    <source>
        <dbReference type="Proteomes" id="UP000006729"/>
    </source>
</evidence>
<name>A0ACC0RN66_POPTR</name>
<comment type="caution">
    <text evidence="1">The sequence shown here is derived from an EMBL/GenBank/DDBJ whole genome shotgun (WGS) entry which is preliminary data.</text>
</comment>